<evidence type="ECO:0000313" key="4">
    <source>
        <dbReference type="Proteomes" id="UP000481858"/>
    </source>
</evidence>
<evidence type="ECO:0000256" key="2">
    <source>
        <dbReference type="SAM" id="MobiDB-lite"/>
    </source>
</evidence>
<feature type="coiled-coil region" evidence="1">
    <location>
        <begin position="74"/>
        <end position="108"/>
    </location>
</feature>
<name>A0A7C8IMH4_9PEZI</name>
<comment type="caution">
    <text evidence="3">The sequence shown here is derived from an EMBL/GenBank/DDBJ whole genome shotgun (WGS) entry which is preliminary data.</text>
</comment>
<dbReference type="AlphaFoldDB" id="A0A7C8IMH4"/>
<dbReference type="OrthoDB" id="4777154at2759"/>
<protein>
    <submittedName>
        <fullName evidence="3">Uncharacterized protein</fullName>
    </submittedName>
</protein>
<accession>A0A7C8IMH4</accession>
<evidence type="ECO:0000256" key="1">
    <source>
        <dbReference type="SAM" id="Coils"/>
    </source>
</evidence>
<reference evidence="3 4" key="1">
    <citation type="submission" date="2019-12" db="EMBL/GenBank/DDBJ databases">
        <title>Draft genome sequence of the ascomycete Xylaria multiplex DSM 110363.</title>
        <authorList>
            <person name="Buettner E."/>
            <person name="Kellner H."/>
        </authorList>
    </citation>
    <scope>NUCLEOTIDE SEQUENCE [LARGE SCALE GENOMIC DNA]</scope>
    <source>
        <strain evidence="3 4">DSM 110363</strain>
    </source>
</reference>
<organism evidence="3 4">
    <name type="scientific">Xylaria multiplex</name>
    <dbReference type="NCBI Taxonomy" id="323545"/>
    <lineage>
        <taxon>Eukaryota</taxon>
        <taxon>Fungi</taxon>
        <taxon>Dikarya</taxon>
        <taxon>Ascomycota</taxon>
        <taxon>Pezizomycotina</taxon>
        <taxon>Sordariomycetes</taxon>
        <taxon>Xylariomycetidae</taxon>
        <taxon>Xylariales</taxon>
        <taxon>Xylariaceae</taxon>
        <taxon>Xylaria</taxon>
    </lineage>
</organism>
<feature type="compositionally biased region" description="Low complexity" evidence="2">
    <location>
        <begin position="239"/>
        <end position="252"/>
    </location>
</feature>
<keyword evidence="1" id="KW-0175">Coiled coil</keyword>
<proteinExistence type="predicted"/>
<dbReference type="Proteomes" id="UP000481858">
    <property type="component" value="Unassembled WGS sequence"/>
</dbReference>
<evidence type="ECO:0000313" key="3">
    <source>
        <dbReference type="EMBL" id="KAF2965218.1"/>
    </source>
</evidence>
<sequence>MASPRNDSTKDLMSLANLDTPSLENAAGLDAPNEDIEELETLVNLLAELTETAGKCYRDRLEYDMGSINFKRRDEERERKMNKSEDQLDTVREQAADLKDRRDSLRSQLSPHSSTYLNSTVEPWIKELDKALLNIEQQKLIGILSIIDLTDIEFTRAQFNLNSVQDSRVRAEIGAALDKVHKALWDLRDVYDEVGNERHRAINRDLIQMGIWDPQEDDFSLGSVESGEMSDSSMAVEASDNTSSSISDPSLNPSLLPQMSELELTAANQYMHDHPFQFDSNNPPSLLRLASWLGLKSATEAALLLQEGPIQNAFATYRARAEKGQNENLGRLKLCLPLFTFSRETLCKWQSHMDQSDNCADCGVALFANQVVHFLEGSCDFVDWVPVSSNMDGLILSMEDYEIARYRWATVLQIFWFLEKSFA</sequence>
<feature type="region of interest" description="Disordered" evidence="2">
    <location>
        <begin position="222"/>
        <end position="252"/>
    </location>
</feature>
<dbReference type="InParanoid" id="A0A7C8IMH4"/>
<dbReference type="EMBL" id="WUBL01000122">
    <property type="protein sequence ID" value="KAF2965218.1"/>
    <property type="molecule type" value="Genomic_DNA"/>
</dbReference>
<keyword evidence="4" id="KW-1185">Reference proteome</keyword>
<gene>
    <name evidence="3" type="ORF">GQX73_g8348</name>
</gene>